<organism evidence="5 6">
    <name type="scientific">Bradyrhizobium ivorense</name>
    <dbReference type="NCBI Taxonomy" id="2511166"/>
    <lineage>
        <taxon>Bacteria</taxon>
        <taxon>Pseudomonadati</taxon>
        <taxon>Pseudomonadota</taxon>
        <taxon>Alphaproteobacteria</taxon>
        <taxon>Hyphomicrobiales</taxon>
        <taxon>Nitrobacteraceae</taxon>
        <taxon>Bradyrhizobium</taxon>
    </lineage>
</organism>
<dbReference type="GO" id="GO:0006950">
    <property type="term" value="P:response to stress"/>
    <property type="evidence" value="ECO:0007669"/>
    <property type="project" value="TreeGrafter"/>
</dbReference>
<dbReference type="AlphaFoldDB" id="A0A508STR6"/>
<dbReference type="RefSeq" id="WP_139858087.1">
    <property type="nucleotide sequence ID" value="NZ_CAADFC020000004.1"/>
</dbReference>
<dbReference type="InterPro" id="IPR023187">
    <property type="entry name" value="Tscrpt_reg_MarR-type_CS"/>
</dbReference>
<name>A0A508STR6_9BRAD</name>
<dbReference type="PRINTS" id="PR00598">
    <property type="entry name" value="HTHMARR"/>
</dbReference>
<dbReference type="PROSITE" id="PS50995">
    <property type="entry name" value="HTH_MARR_2"/>
    <property type="match status" value="1"/>
</dbReference>
<evidence type="ECO:0000256" key="3">
    <source>
        <dbReference type="ARBA" id="ARBA00023163"/>
    </source>
</evidence>
<dbReference type="SMART" id="SM00347">
    <property type="entry name" value="HTH_MARR"/>
    <property type="match status" value="1"/>
</dbReference>
<keyword evidence="3" id="KW-0804">Transcription</keyword>
<dbReference type="GO" id="GO:0003677">
    <property type="term" value="F:DNA binding"/>
    <property type="evidence" value="ECO:0007669"/>
    <property type="project" value="UniProtKB-KW"/>
</dbReference>
<dbReference type="InterPro" id="IPR039422">
    <property type="entry name" value="MarR/SlyA-like"/>
</dbReference>
<dbReference type="OrthoDB" id="7349109at2"/>
<comment type="caution">
    <text evidence="5">The sequence shown here is derived from an EMBL/GenBank/DDBJ whole genome shotgun (WGS) entry which is preliminary data.</text>
</comment>
<dbReference type="InterPro" id="IPR000835">
    <property type="entry name" value="HTH_MarR-typ"/>
</dbReference>
<dbReference type="InterPro" id="IPR036388">
    <property type="entry name" value="WH-like_DNA-bd_sf"/>
</dbReference>
<dbReference type="Proteomes" id="UP000328092">
    <property type="component" value="Unassembled WGS sequence"/>
</dbReference>
<dbReference type="PROSITE" id="PS01117">
    <property type="entry name" value="HTH_MARR_1"/>
    <property type="match status" value="1"/>
</dbReference>
<feature type="domain" description="HTH marR-type" evidence="4">
    <location>
        <begin position="22"/>
        <end position="151"/>
    </location>
</feature>
<evidence type="ECO:0000313" key="6">
    <source>
        <dbReference type="Proteomes" id="UP000328092"/>
    </source>
</evidence>
<evidence type="ECO:0000256" key="1">
    <source>
        <dbReference type="ARBA" id="ARBA00023015"/>
    </source>
</evidence>
<dbReference type="Gene3D" id="1.10.10.10">
    <property type="entry name" value="Winged helix-like DNA-binding domain superfamily/Winged helix DNA-binding domain"/>
    <property type="match status" value="1"/>
</dbReference>
<dbReference type="PANTHER" id="PTHR33164:SF95">
    <property type="entry name" value="TRANSCRIPTIONAL REGULATOR"/>
    <property type="match status" value="1"/>
</dbReference>
<dbReference type="EMBL" id="CAADFC020000004">
    <property type="protein sequence ID" value="VIO66345.1"/>
    <property type="molecule type" value="Genomic_DNA"/>
</dbReference>
<keyword evidence="1" id="KW-0805">Transcription regulation</keyword>
<proteinExistence type="predicted"/>
<evidence type="ECO:0000259" key="4">
    <source>
        <dbReference type="PROSITE" id="PS50995"/>
    </source>
</evidence>
<sequence length="181" mass="20183">MKRKTSVEPLALDIDLLLHRKPGHLIRRLQQMAVSIFLEETAEFEVTPVQYAAIAAVSVYPGIDQLRLANAIGFDRTTISGVIDRLEAKGLVVRQVSEEDRRAKLLFPTAAGERLLAEIQDATERVQQRILAPLNVTEQKTFLEFLNRLVLSHNHSSRVPIDKALIPSKKVSNSARGGRKG</sequence>
<reference evidence="5" key="1">
    <citation type="submission" date="2019-02" db="EMBL/GenBank/DDBJ databases">
        <authorList>
            <person name="Pothier F.J."/>
        </authorList>
    </citation>
    <scope>NUCLEOTIDE SEQUENCE</scope>
    <source>
        <strain evidence="5">CI-1B</strain>
    </source>
</reference>
<dbReference type="GO" id="GO:0003700">
    <property type="term" value="F:DNA-binding transcription factor activity"/>
    <property type="evidence" value="ECO:0007669"/>
    <property type="project" value="InterPro"/>
</dbReference>
<evidence type="ECO:0000313" key="5">
    <source>
        <dbReference type="EMBL" id="VIO66345.1"/>
    </source>
</evidence>
<keyword evidence="2" id="KW-0238">DNA-binding</keyword>
<protein>
    <submittedName>
        <fullName evidence="5">Transcriptional regulator HosA</fullName>
    </submittedName>
</protein>
<dbReference type="InterPro" id="IPR036390">
    <property type="entry name" value="WH_DNA-bd_sf"/>
</dbReference>
<gene>
    <name evidence="5" type="primary">hosA_1</name>
    <name evidence="5" type="ORF">CI1B_14660</name>
</gene>
<dbReference type="PANTHER" id="PTHR33164">
    <property type="entry name" value="TRANSCRIPTIONAL REGULATOR, MARR FAMILY"/>
    <property type="match status" value="1"/>
</dbReference>
<dbReference type="Pfam" id="PF12802">
    <property type="entry name" value="MarR_2"/>
    <property type="match status" value="1"/>
</dbReference>
<keyword evidence="6" id="KW-1185">Reference proteome</keyword>
<evidence type="ECO:0000256" key="2">
    <source>
        <dbReference type="ARBA" id="ARBA00023125"/>
    </source>
</evidence>
<dbReference type="SUPFAM" id="SSF46785">
    <property type="entry name" value="Winged helix' DNA-binding domain"/>
    <property type="match status" value="1"/>
</dbReference>
<accession>A0A508STR6</accession>